<dbReference type="OrthoDB" id="6800995at2"/>
<gene>
    <name evidence="2" type="ORF">D7231_23800</name>
</gene>
<feature type="domain" description="Transglutaminase-like" evidence="1">
    <location>
        <begin position="189"/>
        <end position="249"/>
    </location>
</feature>
<keyword evidence="3" id="KW-1185">Reference proteome</keyword>
<dbReference type="Proteomes" id="UP000270343">
    <property type="component" value="Unassembled WGS sequence"/>
</dbReference>
<dbReference type="InterPro" id="IPR038765">
    <property type="entry name" value="Papain-like_cys_pep_sf"/>
</dbReference>
<dbReference type="RefSeq" id="WP_120757575.1">
    <property type="nucleotide sequence ID" value="NZ_RBAM01000010.1"/>
</dbReference>
<organism evidence="2 3">
    <name type="scientific">Streptomyces klenkii</name>
    <dbReference type="NCBI Taxonomy" id="1420899"/>
    <lineage>
        <taxon>Bacteria</taxon>
        <taxon>Bacillati</taxon>
        <taxon>Actinomycetota</taxon>
        <taxon>Actinomycetes</taxon>
        <taxon>Kitasatosporales</taxon>
        <taxon>Streptomycetaceae</taxon>
        <taxon>Streptomyces</taxon>
    </lineage>
</organism>
<proteinExistence type="predicted"/>
<comment type="caution">
    <text evidence="2">The sequence shown here is derived from an EMBL/GenBank/DDBJ whole genome shotgun (WGS) entry which is preliminary data.</text>
</comment>
<name>A0A3B0AZX9_9ACTN</name>
<dbReference type="EMBL" id="RBAM01000010">
    <property type="protein sequence ID" value="RKN65849.1"/>
    <property type="molecule type" value="Genomic_DNA"/>
</dbReference>
<evidence type="ECO:0000259" key="1">
    <source>
        <dbReference type="SMART" id="SM00460"/>
    </source>
</evidence>
<dbReference type="AlphaFoldDB" id="A0A3B0AZX9"/>
<dbReference type="SMART" id="SM00460">
    <property type="entry name" value="TGc"/>
    <property type="match status" value="1"/>
</dbReference>
<evidence type="ECO:0000313" key="3">
    <source>
        <dbReference type="Proteomes" id="UP000270343"/>
    </source>
</evidence>
<dbReference type="InterPro" id="IPR002931">
    <property type="entry name" value="Transglutaminase-like"/>
</dbReference>
<accession>A0A3B0AZX9</accession>
<evidence type="ECO:0000313" key="2">
    <source>
        <dbReference type="EMBL" id="RKN65849.1"/>
    </source>
</evidence>
<dbReference type="Pfam" id="PF01841">
    <property type="entry name" value="Transglut_core"/>
    <property type="match status" value="1"/>
</dbReference>
<reference evidence="2 3" key="1">
    <citation type="journal article" date="2015" name="Antonie Van Leeuwenhoek">
        <title>Streptomyces klenkii sp. nov., isolated from deep marine sediment.</title>
        <authorList>
            <person name="Veyisoglu A."/>
            <person name="Sahin N."/>
        </authorList>
    </citation>
    <scope>NUCLEOTIDE SEQUENCE [LARGE SCALE GENOMIC DNA]</scope>
    <source>
        <strain evidence="2 3">KCTC 29202</strain>
    </source>
</reference>
<sequence>MPTRPPSARELRPLVDRLLLVPDEHRRFAVDEQGARRLHRIGPELLDELTAAGLPHAGHGPGRLFDGYDLGNTALHLGLASVQRRAIRSWAAALRTASVPNPQPLLIDVKASCPVPGHAGPCPYGVLLAGGRRRVVAGPPSDARLHRLTVRPRQQWPAFPPPVLELLRALEPVGFFLLPEAVRWDPEFLWRTRMADCGGASAWLVAEGERRGLGVRFAFGLLVARPYSTPHCWAEFLVDGHWVPADPLLLRAMAAWGGLDSAAHPPTASPGAVFHRLTDRFTKVVSHAGVWAPASLPTELLPCP</sequence>
<dbReference type="SUPFAM" id="SSF54001">
    <property type="entry name" value="Cysteine proteinases"/>
    <property type="match status" value="1"/>
</dbReference>
<protein>
    <recommendedName>
        <fullName evidence="1">Transglutaminase-like domain-containing protein</fullName>
    </recommendedName>
</protein>